<dbReference type="AlphaFoldDB" id="A0A931J875"/>
<dbReference type="GO" id="GO:0000160">
    <property type="term" value="P:phosphorelay signal transduction system"/>
    <property type="evidence" value="ECO:0007669"/>
    <property type="project" value="InterPro"/>
</dbReference>
<dbReference type="Pfam" id="PF00072">
    <property type="entry name" value="Response_reg"/>
    <property type="match status" value="1"/>
</dbReference>
<dbReference type="Pfam" id="PF00990">
    <property type="entry name" value="GGDEF"/>
    <property type="match status" value="1"/>
</dbReference>
<feature type="domain" description="GGDEF" evidence="4">
    <location>
        <begin position="171"/>
        <end position="289"/>
    </location>
</feature>
<dbReference type="InterPro" id="IPR043128">
    <property type="entry name" value="Rev_trsase/Diguanyl_cyclase"/>
</dbReference>
<dbReference type="InterPro" id="IPR001789">
    <property type="entry name" value="Sig_transdc_resp-reg_receiver"/>
</dbReference>
<evidence type="ECO:0000256" key="1">
    <source>
        <dbReference type="ARBA" id="ARBA00022553"/>
    </source>
</evidence>
<dbReference type="PROSITE" id="PS50887">
    <property type="entry name" value="GGDEF"/>
    <property type="match status" value="1"/>
</dbReference>
<reference evidence="5" key="1">
    <citation type="submission" date="2020-12" db="EMBL/GenBank/DDBJ databases">
        <title>The genome sequence of Inhella sp. 1Y17.</title>
        <authorList>
            <person name="Liu Y."/>
        </authorList>
    </citation>
    <scope>NUCLEOTIDE SEQUENCE</scope>
    <source>
        <strain evidence="5">1Y17</strain>
    </source>
</reference>
<dbReference type="SMART" id="SM00448">
    <property type="entry name" value="REC"/>
    <property type="match status" value="1"/>
</dbReference>
<dbReference type="PANTHER" id="PTHR44591">
    <property type="entry name" value="STRESS RESPONSE REGULATOR PROTEIN 1"/>
    <property type="match status" value="1"/>
</dbReference>
<dbReference type="PANTHER" id="PTHR44591:SF19">
    <property type="entry name" value="TWO-COMPONENT RESPONSE REGULATOR-RELATED"/>
    <property type="match status" value="1"/>
</dbReference>
<dbReference type="SMART" id="SM00267">
    <property type="entry name" value="GGDEF"/>
    <property type="match status" value="1"/>
</dbReference>
<dbReference type="NCBIfam" id="TIGR00254">
    <property type="entry name" value="GGDEF"/>
    <property type="match status" value="1"/>
</dbReference>
<sequence>MTETVVLCVDDDATLLQALRSLLVPQLGPGHWVEIAESAEEALEICRELRDQQRHLAVVISDYIMPGMRGDELLVRLHGMAPATIKMMLTGQSDLSGVKRALAEADLYRCLEKPFVSEELVRSTRAAVRTYWERLAWLSRRSATGDPRDGLCTAPELAQLLDERLSQPAARPLCVTLIDLGEEEGSDERPLLALVQQLQRHQRATDVVGRWGGEAFLVINCNTELADAFAHAEALRQRMALQGLEGAAQLSLGVASSRPGEPALALIERAAQALQAARTEGCVQVGVAD</sequence>
<dbReference type="PROSITE" id="PS50110">
    <property type="entry name" value="RESPONSE_REGULATORY"/>
    <property type="match status" value="1"/>
</dbReference>
<proteinExistence type="predicted"/>
<dbReference type="SUPFAM" id="SSF52172">
    <property type="entry name" value="CheY-like"/>
    <property type="match status" value="1"/>
</dbReference>
<dbReference type="Gene3D" id="3.40.50.2300">
    <property type="match status" value="1"/>
</dbReference>
<dbReference type="RefSeq" id="WP_198111667.1">
    <property type="nucleotide sequence ID" value="NZ_JAEDAK010000008.1"/>
</dbReference>
<name>A0A931J875_9BURK</name>
<evidence type="ECO:0000259" key="3">
    <source>
        <dbReference type="PROSITE" id="PS50110"/>
    </source>
</evidence>
<dbReference type="InterPro" id="IPR011006">
    <property type="entry name" value="CheY-like_superfamily"/>
</dbReference>
<keyword evidence="1 2" id="KW-0597">Phosphoprotein</keyword>
<accession>A0A931J875</accession>
<keyword evidence="6" id="KW-1185">Reference proteome</keyword>
<comment type="caution">
    <text evidence="5">The sequence shown here is derived from an EMBL/GenBank/DDBJ whole genome shotgun (WGS) entry which is preliminary data.</text>
</comment>
<dbReference type="InterPro" id="IPR029787">
    <property type="entry name" value="Nucleotide_cyclase"/>
</dbReference>
<dbReference type="InterPro" id="IPR050595">
    <property type="entry name" value="Bact_response_regulator"/>
</dbReference>
<dbReference type="SUPFAM" id="SSF55073">
    <property type="entry name" value="Nucleotide cyclase"/>
    <property type="match status" value="1"/>
</dbReference>
<dbReference type="EMBL" id="JAEDAK010000008">
    <property type="protein sequence ID" value="MBH9577905.1"/>
    <property type="molecule type" value="Genomic_DNA"/>
</dbReference>
<dbReference type="Gene3D" id="3.30.70.270">
    <property type="match status" value="1"/>
</dbReference>
<dbReference type="Proteomes" id="UP000613266">
    <property type="component" value="Unassembled WGS sequence"/>
</dbReference>
<dbReference type="InterPro" id="IPR000160">
    <property type="entry name" value="GGDEF_dom"/>
</dbReference>
<gene>
    <name evidence="5" type="ORF">I7X39_13455</name>
</gene>
<protein>
    <submittedName>
        <fullName evidence="5">Response regulator</fullName>
    </submittedName>
</protein>
<feature type="domain" description="Response regulatory" evidence="3">
    <location>
        <begin position="5"/>
        <end position="128"/>
    </location>
</feature>
<evidence type="ECO:0000256" key="2">
    <source>
        <dbReference type="PROSITE-ProRule" id="PRU00169"/>
    </source>
</evidence>
<feature type="modified residue" description="4-aspartylphosphate" evidence="2">
    <location>
        <position position="62"/>
    </location>
</feature>
<organism evidence="5 6">
    <name type="scientific">Inhella proteolytica</name>
    <dbReference type="NCBI Taxonomy" id="2795029"/>
    <lineage>
        <taxon>Bacteria</taxon>
        <taxon>Pseudomonadati</taxon>
        <taxon>Pseudomonadota</taxon>
        <taxon>Betaproteobacteria</taxon>
        <taxon>Burkholderiales</taxon>
        <taxon>Sphaerotilaceae</taxon>
        <taxon>Inhella</taxon>
    </lineage>
</organism>
<evidence type="ECO:0000313" key="5">
    <source>
        <dbReference type="EMBL" id="MBH9577905.1"/>
    </source>
</evidence>
<evidence type="ECO:0000313" key="6">
    <source>
        <dbReference type="Proteomes" id="UP000613266"/>
    </source>
</evidence>
<evidence type="ECO:0000259" key="4">
    <source>
        <dbReference type="PROSITE" id="PS50887"/>
    </source>
</evidence>